<organism evidence="2 3">
    <name type="scientific">Comamonas thiooxydans</name>
    <dbReference type="NCBI Taxonomy" id="363952"/>
    <lineage>
        <taxon>Bacteria</taxon>
        <taxon>Pseudomonadati</taxon>
        <taxon>Pseudomonadota</taxon>
        <taxon>Betaproteobacteria</taxon>
        <taxon>Burkholderiales</taxon>
        <taxon>Comamonadaceae</taxon>
        <taxon>Comamonas</taxon>
    </lineage>
</organism>
<proteinExistence type="predicted"/>
<evidence type="ECO:0000256" key="1">
    <source>
        <dbReference type="SAM" id="MobiDB-lite"/>
    </source>
</evidence>
<keyword evidence="3" id="KW-1185">Reference proteome</keyword>
<sequence length="63" mass="6922">MKTAARDMTHWMAGLQLRPHTGLKRQGPGRPAHGAGWHKSGIGWSAPRRELKRAAKTGAARVR</sequence>
<name>A0A0E3BYI2_9BURK</name>
<reference evidence="2 3" key="1">
    <citation type="submission" date="2013-09" db="EMBL/GenBank/DDBJ databases">
        <title>High correlation between genotypes and phenotypes of environmental bacteria Comamonas testosteroni strains.</title>
        <authorList>
            <person name="Liu L."/>
            <person name="Zhu W."/>
            <person name="Xia X."/>
            <person name="Xu B."/>
            <person name="Luo M."/>
            <person name="Wang G."/>
        </authorList>
    </citation>
    <scope>NUCLEOTIDE SEQUENCE [LARGE SCALE GENOMIC DNA]</scope>
    <source>
        <strain evidence="2 3">DF2</strain>
    </source>
</reference>
<dbReference type="AlphaFoldDB" id="A0A0E3BYI2"/>
<evidence type="ECO:0000313" key="2">
    <source>
        <dbReference type="EMBL" id="KGH08829.1"/>
    </source>
</evidence>
<comment type="caution">
    <text evidence="2">The sequence shown here is derived from an EMBL/GenBank/DDBJ whole genome shotgun (WGS) entry which is preliminary data.</text>
</comment>
<accession>A0A0E3BYI2</accession>
<dbReference type="EMBL" id="AWTP01000122">
    <property type="protein sequence ID" value="KGH08829.1"/>
    <property type="molecule type" value="Genomic_DNA"/>
</dbReference>
<evidence type="ECO:0000313" key="3">
    <source>
        <dbReference type="Proteomes" id="UP000029549"/>
    </source>
</evidence>
<feature type="region of interest" description="Disordered" evidence="1">
    <location>
        <begin position="16"/>
        <end position="44"/>
    </location>
</feature>
<gene>
    <name evidence="2" type="ORF">P608_17420</name>
</gene>
<protein>
    <submittedName>
        <fullName evidence="2">Uncharacterized protein</fullName>
    </submittedName>
</protein>
<dbReference type="Proteomes" id="UP000029549">
    <property type="component" value="Unassembled WGS sequence"/>
</dbReference>